<accession>A0A1F6V3K3</accession>
<dbReference type="Pfam" id="PF04073">
    <property type="entry name" value="tRNA_edit"/>
    <property type="match status" value="1"/>
</dbReference>
<dbReference type="InterPro" id="IPR007214">
    <property type="entry name" value="YbaK/aa-tRNA-synth-assoc-dom"/>
</dbReference>
<reference evidence="2 3" key="1">
    <citation type="journal article" date="2016" name="Nat. Commun.">
        <title>Thousands of microbial genomes shed light on interconnected biogeochemical processes in an aquifer system.</title>
        <authorList>
            <person name="Anantharaman K."/>
            <person name="Brown C.T."/>
            <person name="Hug L.A."/>
            <person name="Sharon I."/>
            <person name="Castelle C.J."/>
            <person name="Probst A.J."/>
            <person name="Thomas B.C."/>
            <person name="Singh A."/>
            <person name="Wilkins M.J."/>
            <person name="Karaoz U."/>
            <person name="Brodie E.L."/>
            <person name="Williams K.H."/>
            <person name="Hubbard S.S."/>
            <person name="Banfield J.F."/>
        </authorList>
    </citation>
    <scope>NUCLEOTIDE SEQUENCE [LARGE SCALE GENOMIC DNA]</scope>
</reference>
<protein>
    <recommendedName>
        <fullName evidence="1">YbaK/aminoacyl-tRNA synthetase-associated domain-containing protein</fullName>
    </recommendedName>
</protein>
<dbReference type="GO" id="GO:0002161">
    <property type="term" value="F:aminoacyl-tRNA deacylase activity"/>
    <property type="evidence" value="ECO:0007669"/>
    <property type="project" value="InterPro"/>
</dbReference>
<dbReference type="CDD" id="cd04332">
    <property type="entry name" value="YbaK_like"/>
    <property type="match status" value="1"/>
</dbReference>
<evidence type="ECO:0000313" key="2">
    <source>
        <dbReference type="EMBL" id="OGI64253.1"/>
    </source>
</evidence>
<dbReference type="AlphaFoldDB" id="A0A1F6V3K3"/>
<sequence length="167" mass="18084">MPIARTVEVYLEQNRVPYEIISHRHTLTSSDTAKAAAVSPRQIAKSVILGDARGHLMAVVPGDDHVDVDQLSGRLGRQLRLVPENTLAQLFSDCERGAIPPLGRAYGIDTIVDDRVLVQDHVCFTAGDHDALVRVDNESFRLLIKGAGHAPIGRATPLNPTHTDAAT</sequence>
<feature type="domain" description="YbaK/aminoacyl-tRNA synthetase-associated" evidence="1">
    <location>
        <begin position="23"/>
        <end position="140"/>
    </location>
</feature>
<dbReference type="EMBL" id="MFSP01000139">
    <property type="protein sequence ID" value="OGI64253.1"/>
    <property type="molecule type" value="Genomic_DNA"/>
</dbReference>
<dbReference type="PANTHER" id="PTHR30411">
    <property type="entry name" value="CYTOPLASMIC PROTEIN"/>
    <property type="match status" value="1"/>
</dbReference>
<evidence type="ECO:0000313" key="3">
    <source>
        <dbReference type="Proteomes" id="UP000179076"/>
    </source>
</evidence>
<dbReference type="InterPro" id="IPR036754">
    <property type="entry name" value="YbaK/aa-tRNA-synt-asso_dom_sf"/>
</dbReference>
<organism evidence="2 3">
    <name type="scientific">Candidatus Muproteobacteria bacterium RBG_16_60_9</name>
    <dbReference type="NCBI Taxonomy" id="1817755"/>
    <lineage>
        <taxon>Bacteria</taxon>
        <taxon>Pseudomonadati</taxon>
        <taxon>Pseudomonadota</taxon>
        <taxon>Candidatus Muproteobacteria</taxon>
    </lineage>
</organism>
<dbReference type="SUPFAM" id="SSF55826">
    <property type="entry name" value="YbaK/ProRS associated domain"/>
    <property type="match status" value="1"/>
</dbReference>
<gene>
    <name evidence="2" type="ORF">A2W18_08990</name>
</gene>
<dbReference type="PANTHER" id="PTHR30411:SF9">
    <property type="entry name" value="MULTIFUNCTIONAL SER_THR-TRNA DEACYLASE PROXP-Y"/>
    <property type="match status" value="1"/>
</dbReference>
<name>A0A1F6V3K3_9PROT</name>
<proteinExistence type="predicted"/>
<dbReference type="Gene3D" id="3.90.960.10">
    <property type="entry name" value="YbaK/aminoacyl-tRNA synthetase-associated domain"/>
    <property type="match status" value="1"/>
</dbReference>
<dbReference type="Proteomes" id="UP000179076">
    <property type="component" value="Unassembled WGS sequence"/>
</dbReference>
<comment type="caution">
    <text evidence="2">The sequence shown here is derived from an EMBL/GenBank/DDBJ whole genome shotgun (WGS) entry which is preliminary data.</text>
</comment>
<evidence type="ECO:0000259" key="1">
    <source>
        <dbReference type="Pfam" id="PF04073"/>
    </source>
</evidence>